<protein>
    <submittedName>
        <fullName evidence="2">Uncharacterized protein</fullName>
    </submittedName>
</protein>
<gene>
    <name evidence="2" type="ORF">LCGC14_2722330</name>
</gene>
<organism evidence="2">
    <name type="scientific">marine sediment metagenome</name>
    <dbReference type="NCBI Taxonomy" id="412755"/>
    <lineage>
        <taxon>unclassified sequences</taxon>
        <taxon>metagenomes</taxon>
        <taxon>ecological metagenomes</taxon>
    </lineage>
</organism>
<evidence type="ECO:0000256" key="1">
    <source>
        <dbReference type="SAM" id="Phobius"/>
    </source>
</evidence>
<name>A0A0F9C1H3_9ZZZZ</name>
<accession>A0A0F9C1H3</accession>
<feature type="transmembrane region" description="Helical" evidence="1">
    <location>
        <begin position="59"/>
        <end position="80"/>
    </location>
</feature>
<evidence type="ECO:0000313" key="2">
    <source>
        <dbReference type="EMBL" id="KKK90506.1"/>
    </source>
</evidence>
<keyword evidence="1" id="KW-0472">Membrane</keyword>
<comment type="caution">
    <text evidence="2">The sequence shown here is derived from an EMBL/GenBank/DDBJ whole genome shotgun (WGS) entry which is preliminary data.</text>
</comment>
<keyword evidence="1" id="KW-0812">Transmembrane</keyword>
<proteinExistence type="predicted"/>
<reference evidence="2" key="1">
    <citation type="journal article" date="2015" name="Nature">
        <title>Complex archaea that bridge the gap between prokaryotes and eukaryotes.</title>
        <authorList>
            <person name="Spang A."/>
            <person name="Saw J.H."/>
            <person name="Jorgensen S.L."/>
            <person name="Zaremba-Niedzwiedzka K."/>
            <person name="Martijn J."/>
            <person name="Lind A.E."/>
            <person name="van Eijk R."/>
            <person name="Schleper C."/>
            <person name="Guy L."/>
            <person name="Ettema T.J."/>
        </authorList>
    </citation>
    <scope>NUCLEOTIDE SEQUENCE</scope>
</reference>
<dbReference type="EMBL" id="LAZR01049072">
    <property type="protein sequence ID" value="KKK90506.1"/>
    <property type="molecule type" value="Genomic_DNA"/>
</dbReference>
<sequence length="84" mass="8973">MPLTLRDLAPAAIMLVVAAIVTTVGADILQEIRNDQTANDYDYNVTTKGLEAMAELGDWLPTIALIVAAVIVIGVIVVYFGRLS</sequence>
<dbReference type="AlphaFoldDB" id="A0A0F9C1H3"/>
<keyword evidence="1" id="KW-1133">Transmembrane helix</keyword>